<name>A0ACB7YMV6_9ERIC</name>
<sequence length="123" mass="12821">MSEVILLFGFISLLDYIGTGVWGTRDAFASGDVYVVCDLLVVFKITLTVPLVSGGRLAIDTTGGNLNPHALKVQVGEDIIGKLLSVIHMGPQTACIFSTAGSVAIADIHTPGYLGSGVLRCEA</sequence>
<accession>A0ACB7YMV6</accession>
<dbReference type="EMBL" id="CM037161">
    <property type="protein sequence ID" value="KAH7854518.1"/>
    <property type="molecule type" value="Genomic_DNA"/>
</dbReference>
<comment type="caution">
    <text evidence="1">The sequence shown here is derived from an EMBL/GenBank/DDBJ whole genome shotgun (WGS) entry which is preliminary data.</text>
</comment>
<protein>
    <submittedName>
        <fullName evidence="1">Uncharacterized protein</fullName>
    </submittedName>
</protein>
<keyword evidence="2" id="KW-1185">Reference proteome</keyword>
<reference evidence="1 2" key="1">
    <citation type="journal article" date="2021" name="Hortic Res">
        <title>High-quality reference genome and annotation aids understanding of berry development for evergreen blueberry (Vaccinium darrowii).</title>
        <authorList>
            <person name="Yu J."/>
            <person name="Hulse-Kemp A.M."/>
            <person name="Babiker E."/>
            <person name="Staton M."/>
        </authorList>
    </citation>
    <scope>NUCLEOTIDE SEQUENCE [LARGE SCALE GENOMIC DNA]</scope>
    <source>
        <strain evidence="2">cv. NJ 8807/NJ 8810</strain>
        <tissue evidence="1">Young leaf</tissue>
    </source>
</reference>
<gene>
    <name evidence="1" type="ORF">Vadar_014739</name>
</gene>
<evidence type="ECO:0000313" key="1">
    <source>
        <dbReference type="EMBL" id="KAH7854518.1"/>
    </source>
</evidence>
<organism evidence="1 2">
    <name type="scientific">Vaccinium darrowii</name>
    <dbReference type="NCBI Taxonomy" id="229202"/>
    <lineage>
        <taxon>Eukaryota</taxon>
        <taxon>Viridiplantae</taxon>
        <taxon>Streptophyta</taxon>
        <taxon>Embryophyta</taxon>
        <taxon>Tracheophyta</taxon>
        <taxon>Spermatophyta</taxon>
        <taxon>Magnoliopsida</taxon>
        <taxon>eudicotyledons</taxon>
        <taxon>Gunneridae</taxon>
        <taxon>Pentapetalae</taxon>
        <taxon>asterids</taxon>
        <taxon>Ericales</taxon>
        <taxon>Ericaceae</taxon>
        <taxon>Vaccinioideae</taxon>
        <taxon>Vaccinieae</taxon>
        <taxon>Vaccinium</taxon>
    </lineage>
</organism>
<evidence type="ECO:0000313" key="2">
    <source>
        <dbReference type="Proteomes" id="UP000828048"/>
    </source>
</evidence>
<dbReference type="Proteomes" id="UP000828048">
    <property type="component" value="Chromosome 11"/>
</dbReference>
<proteinExistence type="predicted"/>